<dbReference type="SMART" id="SM00748">
    <property type="entry name" value="HEPN"/>
    <property type="match status" value="1"/>
</dbReference>
<dbReference type="HOGENOM" id="CLU_123170_0_1_0"/>
<dbReference type="PROSITE" id="PS50910">
    <property type="entry name" value="HEPN"/>
    <property type="match status" value="1"/>
</dbReference>
<evidence type="ECO:0000313" key="2">
    <source>
        <dbReference type="EMBL" id="ACD82208.1"/>
    </source>
</evidence>
<dbReference type="Gene3D" id="1.20.120.330">
    <property type="entry name" value="Nucleotidyltransferases domain 2"/>
    <property type="match status" value="1"/>
</dbReference>
<sequence>MNEETVRAWIRRAEDDLEAGKILMRSNHPIYWVTCFHMQQCVEKYLKAFLIFHGREHPRTHNILSLVNLCAQIFPSFYELKEWGVRELTRCATALRYGEEPYAPDQEETQGAVELAERVRAFVREKLVEAGLRLSD</sequence>
<dbReference type="Pfam" id="PF05168">
    <property type="entry name" value="HEPN"/>
    <property type="match status" value="1"/>
</dbReference>
<proteinExistence type="predicted"/>
<dbReference type="KEGG" id="min:Minf_0148"/>
<reference evidence="2 3" key="1">
    <citation type="journal article" date="2008" name="Biol. Direct">
        <title>Complete genome sequence of the extremely acidophilic methanotroph isolate V4, Methylacidiphilum infernorum, a representative of the bacterial phylum Verrucomicrobia.</title>
        <authorList>
            <person name="Hou S."/>
            <person name="Makarova K.S."/>
            <person name="Saw J.H."/>
            <person name="Senin P."/>
            <person name="Ly B.V."/>
            <person name="Zhou Z."/>
            <person name="Ren Y."/>
            <person name="Wang J."/>
            <person name="Galperin M.Y."/>
            <person name="Omelchenko M.V."/>
            <person name="Wolf Y.I."/>
            <person name="Yutin N."/>
            <person name="Koonin E.V."/>
            <person name="Stott M.B."/>
            <person name="Mountain B.W."/>
            <person name="Crowe M.A."/>
            <person name="Smirnova A.V."/>
            <person name="Dunfield P.F."/>
            <person name="Feng L."/>
            <person name="Wang L."/>
            <person name="Alam M."/>
        </authorList>
    </citation>
    <scope>NUCLEOTIDE SEQUENCE [LARGE SCALE GENOMIC DNA]</scope>
    <source>
        <strain evidence="3">Isolate V4</strain>
    </source>
</reference>
<dbReference type="SUPFAM" id="SSF81593">
    <property type="entry name" value="Nucleotidyltransferase substrate binding subunit/domain"/>
    <property type="match status" value="1"/>
</dbReference>
<dbReference type="EMBL" id="CP000975">
    <property type="protein sequence ID" value="ACD82208.1"/>
    <property type="molecule type" value="Genomic_DNA"/>
</dbReference>
<name>B3DXH4_METI4</name>
<dbReference type="OrthoDB" id="9808176at2"/>
<dbReference type="RefSeq" id="WP_012462490.1">
    <property type="nucleotide sequence ID" value="NC_010794.1"/>
</dbReference>
<dbReference type="eggNOG" id="COG2250">
    <property type="taxonomic scope" value="Bacteria"/>
</dbReference>
<protein>
    <submittedName>
        <fullName evidence="2">HEPN domain</fullName>
    </submittedName>
</protein>
<organism evidence="2 3">
    <name type="scientific">Methylacidiphilum infernorum (isolate V4)</name>
    <name type="common">Methylokorus infernorum (strain V4)</name>
    <dbReference type="NCBI Taxonomy" id="481448"/>
    <lineage>
        <taxon>Bacteria</taxon>
        <taxon>Pseudomonadati</taxon>
        <taxon>Verrucomicrobiota</taxon>
        <taxon>Methylacidiphilae</taxon>
        <taxon>Methylacidiphilales</taxon>
        <taxon>Methylacidiphilaceae</taxon>
        <taxon>Methylacidiphilum (ex Ratnadevi et al. 2023)</taxon>
    </lineage>
</organism>
<dbReference type="AlphaFoldDB" id="B3DXH4"/>
<accession>B3DXH4</accession>
<dbReference type="Proteomes" id="UP000009149">
    <property type="component" value="Chromosome"/>
</dbReference>
<evidence type="ECO:0000313" key="3">
    <source>
        <dbReference type="Proteomes" id="UP000009149"/>
    </source>
</evidence>
<evidence type="ECO:0000259" key="1">
    <source>
        <dbReference type="PROSITE" id="PS50910"/>
    </source>
</evidence>
<feature type="domain" description="HEPN" evidence="1">
    <location>
        <begin position="10"/>
        <end position="119"/>
    </location>
</feature>
<dbReference type="InterPro" id="IPR007842">
    <property type="entry name" value="HEPN_dom"/>
</dbReference>
<gene>
    <name evidence="2" type="ordered locus">Minf_0148</name>
</gene>